<feature type="transmembrane region" description="Helical" evidence="13">
    <location>
        <begin position="363"/>
        <end position="386"/>
    </location>
</feature>
<sequence>MLLRSHVLIKHICQNATKSSVYENYCCLTKRRFSICERNGYLVKIYNTPHSRPISWSRILFLCDKGKDKPPKEVIEQTTPIITNASQHKIDIATTSSVNLQQKEDVAASRSDTTQLTAAPNKKAPVLNVISVTLKDKEGVPIEKEAEVKIENVKEKSLQTPVQKLKEKISTLTDLKKDDAKVEQAKVVKKRKRVDFTISSLERNFITPVRAMSDFLLKPSDLESLPKTKRRSPYEREPPITVYWRKDVEAKALEVWGSKENLTKEQLKRDIEKKKYQQNIFTVKRRLRDYRREMGRSAEAAEVDSGLMGRSGKVVLMAVAINTTNFVFKLGAWILTGSHTYGIHKSVQTADLYHPYGYSNMRYVASLISGVGIFCVGTGLSVYHGISGLIDPQPIDDLFWGYWVLGGSLLSEGATLFVAIMSIQKGARQSNMSVSDYVFRGQDPSVNVVLLEDAAAVIGVTVAAACMGLSSLSHSPIPDAVGSLLVGGILGTVASFIIYTNVAALVGRSIPQYQIEKINAELEADVMIRAIHDVKGIDMGNYLVRYKAELDFDGRELARAYLDKQDLNALLEEVKSFDNIDQLEEFMLKHGETIVDMMGGEIDRIEMKLRKNHPEIRHCDLEIL</sequence>
<dbReference type="InterPro" id="IPR040177">
    <property type="entry name" value="SLC30A9"/>
</dbReference>
<dbReference type="InterPro" id="IPR058533">
    <property type="entry name" value="Cation_efflux_TM"/>
</dbReference>
<comment type="caution">
    <text evidence="15">The sequence shown here is derived from an EMBL/GenBank/DDBJ whole genome shotgun (WGS) entry which is preliminary data.</text>
</comment>
<gene>
    <name evidence="15" type="ORF">QE152_g213</name>
</gene>
<keyword evidence="4" id="KW-0050">Antiport</keyword>
<evidence type="ECO:0000259" key="14">
    <source>
        <dbReference type="Pfam" id="PF01545"/>
    </source>
</evidence>
<evidence type="ECO:0000256" key="12">
    <source>
        <dbReference type="ARBA" id="ARBA00048349"/>
    </source>
</evidence>
<dbReference type="GO" id="GO:0005783">
    <property type="term" value="C:endoplasmic reticulum"/>
    <property type="evidence" value="ECO:0007669"/>
    <property type="project" value="UniProtKB-SubCell"/>
</dbReference>
<organism evidence="15 16">
    <name type="scientific">Popillia japonica</name>
    <name type="common">Japanese beetle</name>
    <dbReference type="NCBI Taxonomy" id="7064"/>
    <lineage>
        <taxon>Eukaryota</taxon>
        <taxon>Metazoa</taxon>
        <taxon>Ecdysozoa</taxon>
        <taxon>Arthropoda</taxon>
        <taxon>Hexapoda</taxon>
        <taxon>Insecta</taxon>
        <taxon>Pterygota</taxon>
        <taxon>Neoptera</taxon>
        <taxon>Endopterygota</taxon>
        <taxon>Coleoptera</taxon>
        <taxon>Polyphaga</taxon>
        <taxon>Scarabaeiformia</taxon>
        <taxon>Scarabaeidae</taxon>
        <taxon>Rutelinae</taxon>
        <taxon>Popillia</taxon>
    </lineage>
</organism>
<dbReference type="AlphaFoldDB" id="A0AAW1NK71"/>
<dbReference type="GO" id="GO:0031966">
    <property type="term" value="C:mitochondrial membrane"/>
    <property type="evidence" value="ECO:0007669"/>
    <property type="project" value="UniProtKB-SubCell"/>
</dbReference>
<feature type="transmembrane region" description="Helical" evidence="13">
    <location>
        <begin position="484"/>
        <end position="507"/>
    </location>
</feature>
<dbReference type="InterPro" id="IPR009061">
    <property type="entry name" value="DNA-bd_dom_put_sf"/>
</dbReference>
<evidence type="ECO:0000256" key="10">
    <source>
        <dbReference type="ARBA" id="ARBA00023136"/>
    </source>
</evidence>
<evidence type="ECO:0000256" key="11">
    <source>
        <dbReference type="ARBA" id="ARBA00023242"/>
    </source>
</evidence>
<evidence type="ECO:0000256" key="8">
    <source>
        <dbReference type="ARBA" id="ARBA00022989"/>
    </source>
</evidence>
<accession>A0AAW1NK71</accession>
<feature type="domain" description="Cation efflux protein transmembrane" evidence="14">
    <location>
        <begin position="345"/>
        <end position="506"/>
    </location>
</feature>
<keyword evidence="7" id="KW-0864">Zinc transport</keyword>
<dbReference type="PANTHER" id="PTHR13414">
    <property type="entry name" value="HUEL-CATION TRANSPORTER"/>
    <property type="match status" value="1"/>
</dbReference>
<proteinExistence type="predicted"/>
<dbReference type="Gene3D" id="3.90.530.10">
    <property type="entry name" value="XPA C-terminal domain"/>
    <property type="match status" value="1"/>
</dbReference>
<dbReference type="SUPFAM" id="SSF161111">
    <property type="entry name" value="Cation efflux protein transmembrane domain-like"/>
    <property type="match status" value="1"/>
</dbReference>
<evidence type="ECO:0000256" key="2">
    <source>
        <dbReference type="ARBA" id="ARBA00004141"/>
    </source>
</evidence>
<dbReference type="Gene3D" id="1.20.1510.10">
    <property type="entry name" value="Cation efflux protein transmembrane domain"/>
    <property type="match status" value="1"/>
</dbReference>
<keyword evidence="16" id="KW-1185">Reference proteome</keyword>
<dbReference type="Pfam" id="PF01545">
    <property type="entry name" value="Cation_efflux"/>
    <property type="match status" value="1"/>
</dbReference>
<keyword evidence="3" id="KW-0813">Transport</keyword>
<evidence type="ECO:0000256" key="1">
    <source>
        <dbReference type="ARBA" id="ARBA00004123"/>
    </source>
</evidence>
<evidence type="ECO:0000256" key="3">
    <source>
        <dbReference type="ARBA" id="ARBA00022448"/>
    </source>
</evidence>
<evidence type="ECO:0000313" key="16">
    <source>
        <dbReference type="Proteomes" id="UP001458880"/>
    </source>
</evidence>
<dbReference type="EMBL" id="JASPKY010000002">
    <property type="protein sequence ID" value="KAK9759056.1"/>
    <property type="molecule type" value="Genomic_DNA"/>
</dbReference>
<evidence type="ECO:0000256" key="9">
    <source>
        <dbReference type="ARBA" id="ARBA00023065"/>
    </source>
</evidence>
<dbReference type="InterPro" id="IPR027469">
    <property type="entry name" value="Cation_efflux_TMD_sf"/>
</dbReference>
<keyword evidence="10 13" id="KW-0472">Membrane</keyword>
<dbReference type="GO" id="GO:0008324">
    <property type="term" value="F:monoatomic cation transmembrane transporter activity"/>
    <property type="evidence" value="ECO:0007669"/>
    <property type="project" value="InterPro"/>
</dbReference>
<feature type="transmembrane region" description="Helical" evidence="13">
    <location>
        <begin position="449"/>
        <end position="472"/>
    </location>
</feature>
<dbReference type="GO" id="GO:0006882">
    <property type="term" value="P:intracellular zinc ion homeostasis"/>
    <property type="evidence" value="ECO:0007669"/>
    <property type="project" value="TreeGrafter"/>
</dbReference>
<dbReference type="InterPro" id="IPR037129">
    <property type="entry name" value="XPA_sf"/>
</dbReference>
<name>A0AAW1NK71_POPJA</name>
<dbReference type="PANTHER" id="PTHR13414:SF9">
    <property type="entry name" value="PROTON-COUPLED ZINC ANTIPORTER SLC30A9, MITOCHONDRIAL"/>
    <property type="match status" value="1"/>
</dbReference>
<dbReference type="CDD" id="cd21078">
    <property type="entry name" value="NTD_ZNT9"/>
    <property type="match status" value="1"/>
</dbReference>
<keyword evidence="11" id="KW-0539">Nucleus</keyword>
<feature type="transmembrane region" description="Helical" evidence="13">
    <location>
        <begin position="398"/>
        <end position="423"/>
    </location>
</feature>
<keyword evidence="8 13" id="KW-1133">Transmembrane helix</keyword>
<comment type="catalytic activity">
    <reaction evidence="12">
        <text>Zn(2+)(in) + 2 H(+)(out) = Zn(2+)(out) + 2 H(+)(in)</text>
        <dbReference type="Rhea" id="RHEA:72627"/>
        <dbReference type="ChEBI" id="CHEBI:15378"/>
        <dbReference type="ChEBI" id="CHEBI:29105"/>
    </reaction>
</comment>
<comment type="subcellular location">
    <subcellularLocation>
        <location evidence="2">Membrane</location>
        <topology evidence="2">Multi-pass membrane protein</topology>
    </subcellularLocation>
    <subcellularLocation>
        <location evidence="1">Nucleus</location>
    </subcellularLocation>
</comment>
<evidence type="ECO:0000256" key="13">
    <source>
        <dbReference type="SAM" id="Phobius"/>
    </source>
</evidence>
<keyword evidence="9" id="KW-0406">Ion transport</keyword>
<dbReference type="GO" id="GO:0006829">
    <property type="term" value="P:zinc ion transport"/>
    <property type="evidence" value="ECO:0007669"/>
    <property type="project" value="UniProtKB-KW"/>
</dbReference>
<evidence type="ECO:0000256" key="4">
    <source>
        <dbReference type="ARBA" id="ARBA00022449"/>
    </source>
</evidence>
<evidence type="ECO:0000256" key="6">
    <source>
        <dbReference type="ARBA" id="ARBA00022833"/>
    </source>
</evidence>
<evidence type="ECO:0000313" key="15">
    <source>
        <dbReference type="EMBL" id="KAK9759056.1"/>
    </source>
</evidence>
<evidence type="ECO:0000256" key="7">
    <source>
        <dbReference type="ARBA" id="ARBA00022906"/>
    </source>
</evidence>
<dbReference type="GO" id="GO:0015297">
    <property type="term" value="F:antiporter activity"/>
    <property type="evidence" value="ECO:0007669"/>
    <property type="project" value="UniProtKB-KW"/>
</dbReference>
<dbReference type="Proteomes" id="UP001458880">
    <property type="component" value="Unassembled WGS sequence"/>
</dbReference>
<protein>
    <submittedName>
        <fullName evidence="15">Cation efflux family</fullName>
    </submittedName>
</protein>
<reference evidence="15 16" key="1">
    <citation type="journal article" date="2024" name="BMC Genomics">
        <title>De novo assembly and annotation of Popillia japonica's genome with initial clues to its potential as an invasive pest.</title>
        <authorList>
            <person name="Cucini C."/>
            <person name="Boschi S."/>
            <person name="Funari R."/>
            <person name="Cardaioli E."/>
            <person name="Iannotti N."/>
            <person name="Marturano G."/>
            <person name="Paoli F."/>
            <person name="Bruttini M."/>
            <person name="Carapelli A."/>
            <person name="Frati F."/>
            <person name="Nardi F."/>
        </authorList>
    </citation>
    <scope>NUCLEOTIDE SEQUENCE [LARGE SCALE GENOMIC DNA]</scope>
    <source>
        <strain evidence="15">DMR45628</strain>
    </source>
</reference>
<dbReference type="GO" id="GO:0005634">
    <property type="term" value="C:nucleus"/>
    <property type="evidence" value="ECO:0007669"/>
    <property type="project" value="UniProtKB-SubCell"/>
</dbReference>
<evidence type="ECO:0000256" key="5">
    <source>
        <dbReference type="ARBA" id="ARBA00022692"/>
    </source>
</evidence>
<dbReference type="SUPFAM" id="SSF46955">
    <property type="entry name" value="Putative DNA-binding domain"/>
    <property type="match status" value="1"/>
</dbReference>
<keyword evidence="5 13" id="KW-0812">Transmembrane</keyword>
<keyword evidence="6" id="KW-0862">Zinc</keyword>